<evidence type="ECO:0000313" key="2">
    <source>
        <dbReference type="Proteomes" id="UP000772181"/>
    </source>
</evidence>
<reference evidence="1" key="1">
    <citation type="submission" date="2020-07" db="EMBL/GenBank/DDBJ databases">
        <title>Huge and variable diversity of episymbiotic CPR bacteria and DPANN archaea in groundwater ecosystems.</title>
        <authorList>
            <person name="He C.Y."/>
            <person name="Keren R."/>
            <person name="Whittaker M."/>
            <person name="Farag I.F."/>
            <person name="Doudna J."/>
            <person name="Cate J.H.D."/>
            <person name="Banfield J.F."/>
        </authorList>
    </citation>
    <scope>NUCLEOTIDE SEQUENCE</scope>
    <source>
        <strain evidence="1">NC_groundwater_1482_Ag_S-0.65um_47_24</strain>
    </source>
</reference>
<dbReference type="InterPro" id="IPR015943">
    <property type="entry name" value="WD40/YVTN_repeat-like_dom_sf"/>
</dbReference>
<dbReference type="Gene3D" id="2.130.10.10">
    <property type="entry name" value="YVTN repeat-like/Quinoprotein amine dehydrogenase"/>
    <property type="match status" value="1"/>
</dbReference>
<dbReference type="EMBL" id="JACQWF010000258">
    <property type="protein sequence ID" value="MBI4595848.1"/>
    <property type="molecule type" value="Genomic_DNA"/>
</dbReference>
<protein>
    <submittedName>
        <fullName evidence="1">Uncharacterized protein</fullName>
    </submittedName>
</protein>
<organism evidence="1 2">
    <name type="scientific">Tectimicrobiota bacterium</name>
    <dbReference type="NCBI Taxonomy" id="2528274"/>
    <lineage>
        <taxon>Bacteria</taxon>
        <taxon>Pseudomonadati</taxon>
        <taxon>Nitrospinota/Tectimicrobiota group</taxon>
        <taxon>Candidatus Tectimicrobiota</taxon>
    </lineage>
</organism>
<comment type="caution">
    <text evidence="1">The sequence shown here is derived from an EMBL/GenBank/DDBJ whole genome shotgun (WGS) entry which is preliminary data.</text>
</comment>
<dbReference type="AlphaFoldDB" id="A0A933GL29"/>
<proteinExistence type="predicted"/>
<name>A0A933GL29_UNCTE</name>
<accession>A0A933GL29</accession>
<gene>
    <name evidence="1" type="ORF">HY730_05645</name>
</gene>
<evidence type="ECO:0000313" key="1">
    <source>
        <dbReference type="EMBL" id="MBI4595848.1"/>
    </source>
</evidence>
<dbReference type="SUPFAM" id="SSF110296">
    <property type="entry name" value="Oligoxyloglucan reducing end-specific cellobiohydrolase"/>
    <property type="match status" value="1"/>
</dbReference>
<sequence>MRCYLFLATEDGLLTFEGEKDRWQEIARGLEDHKATPVAARDGVVLAGSPSGLYRPDNGGKSWVRRYECYCRAIWSDPKDFDHVVLGPADSAETNGRIEESFNGGLT</sequence>
<dbReference type="Proteomes" id="UP000772181">
    <property type="component" value="Unassembled WGS sequence"/>
</dbReference>